<dbReference type="RefSeq" id="WP_376982900.1">
    <property type="nucleotide sequence ID" value="NZ_JBHLSV010000031.1"/>
</dbReference>
<sequence>MKFDDALNKAKDLASENSEQVEAVIETATEKIQEKTPDQVDGLVDQGADAARDQLGLGGN</sequence>
<accession>A0ABV6RH12</accession>
<dbReference type="InterPro" id="IPR028037">
    <property type="entry name" value="Antitoxin_Rv0909/MT0933"/>
</dbReference>
<organism evidence="2 3">
    <name type="scientific">Brachybacterium hainanense</name>
    <dbReference type="NCBI Taxonomy" id="1541174"/>
    <lineage>
        <taxon>Bacteria</taxon>
        <taxon>Bacillati</taxon>
        <taxon>Actinomycetota</taxon>
        <taxon>Actinomycetes</taxon>
        <taxon>Micrococcales</taxon>
        <taxon>Dermabacteraceae</taxon>
        <taxon>Brachybacterium</taxon>
    </lineage>
</organism>
<comment type="caution">
    <text evidence="2">The sequence shown here is derived from an EMBL/GenBank/DDBJ whole genome shotgun (WGS) entry which is preliminary data.</text>
</comment>
<dbReference type="Pfam" id="PF14013">
    <property type="entry name" value="MT0933_antitox"/>
    <property type="match status" value="1"/>
</dbReference>
<protein>
    <submittedName>
        <fullName evidence="2">Antitoxin</fullName>
    </submittedName>
</protein>
<reference evidence="2 3" key="1">
    <citation type="submission" date="2024-09" db="EMBL/GenBank/DDBJ databases">
        <authorList>
            <person name="Sun Q."/>
            <person name="Mori K."/>
        </authorList>
    </citation>
    <scope>NUCLEOTIDE SEQUENCE [LARGE SCALE GENOMIC DNA]</scope>
    <source>
        <strain evidence="2 3">CICC 10874</strain>
    </source>
</reference>
<evidence type="ECO:0000256" key="1">
    <source>
        <dbReference type="SAM" id="MobiDB-lite"/>
    </source>
</evidence>
<gene>
    <name evidence="2" type="ORF">ACFFF6_18090</name>
</gene>
<feature type="compositionally biased region" description="Basic and acidic residues" evidence="1">
    <location>
        <begin position="1"/>
        <end position="14"/>
    </location>
</feature>
<evidence type="ECO:0000313" key="3">
    <source>
        <dbReference type="Proteomes" id="UP001589793"/>
    </source>
</evidence>
<feature type="region of interest" description="Disordered" evidence="1">
    <location>
        <begin position="1"/>
        <end position="21"/>
    </location>
</feature>
<dbReference type="EMBL" id="JBHLSV010000031">
    <property type="protein sequence ID" value="MFC0675864.1"/>
    <property type="molecule type" value="Genomic_DNA"/>
</dbReference>
<dbReference type="Proteomes" id="UP001589793">
    <property type="component" value="Unassembled WGS sequence"/>
</dbReference>
<name>A0ABV6RH12_9MICO</name>
<proteinExistence type="predicted"/>
<evidence type="ECO:0000313" key="2">
    <source>
        <dbReference type="EMBL" id="MFC0675864.1"/>
    </source>
</evidence>
<keyword evidence="3" id="KW-1185">Reference proteome</keyword>